<accession>A0A0J9TIL5</accession>
<dbReference type="EMBL" id="KQ235013">
    <property type="protein sequence ID" value="KMZ94886.1"/>
    <property type="molecule type" value="Genomic_DNA"/>
</dbReference>
<evidence type="ECO:0000256" key="1">
    <source>
        <dbReference type="SAM" id="MobiDB-lite"/>
    </source>
</evidence>
<evidence type="ECO:0000313" key="3">
    <source>
        <dbReference type="Proteomes" id="UP000053776"/>
    </source>
</evidence>
<reference evidence="2 3" key="1">
    <citation type="submission" date="2011-08" db="EMBL/GenBank/DDBJ databases">
        <title>The Genome Sequence of Plasmodium vivax Mauritania I.</title>
        <authorList>
            <consortium name="The Broad Institute Genome Sequencing Platform"/>
            <consortium name="The Broad Institute Genome Sequencing Center for Infectious Disease"/>
            <person name="Neafsey D."/>
            <person name="Carlton J."/>
            <person name="Barnwell J."/>
            <person name="Collins W."/>
            <person name="Escalante A."/>
            <person name="Mullikin J."/>
            <person name="Saul A."/>
            <person name="Guigo R."/>
            <person name="Camara F."/>
            <person name="Young S.K."/>
            <person name="Zeng Q."/>
            <person name="Gargeya S."/>
            <person name="Fitzgerald M."/>
            <person name="Haas B."/>
            <person name="Abouelleil A."/>
            <person name="Alvarado L."/>
            <person name="Arachchi H.M."/>
            <person name="Berlin A."/>
            <person name="Brown A."/>
            <person name="Chapman S.B."/>
            <person name="Chen Z."/>
            <person name="Dunbar C."/>
            <person name="Freedman E."/>
            <person name="Gearin G."/>
            <person name="Gellesch M."/>
            <person name="Goldberg J."/>
            <person name="Griggs A."/>
            <person name="Gujja S."/>
            <person name="Heiman D."/>
            <person name="Howarth C."/>
            <person name="Larson L."/>
            <person name="Lui A."/>
            <person name="MacDonald P.J.P."/>
            <person name="Montmayeur A."/>
            <person name="Murphy C."/>
            <person name="Neiman D."/>
            <person name="Pearson M."/>
            <person name="Priest M."/>
            <person name="Roberts A."/>
            <person name="Saif S."/>
            <person name="Shea T."/>
            <person name="Shenoy N."/>
            <person name="Sisk P."/>
            <person name="Stolte C."/>
            <person name="Sykes S."/>
            <person name="Wortman J."/>
            <person name="Nusbaum C."/>
            <person name="Birren B."/>
        </authorList>
    </citation>
    <scope>NUCLEOTIDE SEQUENCE [LARGE SCALE GENOMIC DNA]</scope>
    <source>
        <strain evidence="2 3">Mauritania I</strain>
    </source>
</reference>
<gene>
    <name evidence="2" type="ORF">PVMG_06229</name>
</gene>
<dbReference type="AlphaFoldDB" id="A0A0J9TIL5"/>
<name>A0A0J9TIL5_PLAVI</name>
<evidence type="ECO:0000313" key="2">
    <source>
        <dbReference type="EMBL" id="KMZ94886.1"/>
    </source>
</evidence>
<proteinExistence type="predicted"/>
<dbReference type="Pfam" id="PF05795">
    <property type="entry name" value="Plasmodium_Vir"/>
    <property type="match status" value="1"/>
</dbReference>
<dbReference type="Proteomes" id="UP000053776">
    <property type="component" value="Unassembled WGS sequence"/>
</dbReference>
<dbReference type="InterPro" id="IPR008780">
    <property type="entry name" value="Plasmodium_Vir"/>
</dbReference>
<feature type="region of interest" description="Disordered" evidence="1">
    <location>
        <begin position="112"/>
        <end position="155"/>
    </location>
</feature>
<protein>
    <submittedName>
        <fullName evidence="2">Uncharacterized protein</fullName>
    </submittedName>
</protein>
<feature type="compositionally biased region" description="Basic and acidic residues" evidence="1">
    <location>
        <begin position="112"/>
        <end position="131"/>
    </location>
</feature>
<organism evidence="2 3">
    <name type="scientific">Plasmodium vivax Mauritania I</name>
    <dbReference type="NCBI Taxonomy" id="1035515"/>
    <lineage>
        <taxon>Eukaryota</taxon>
        <taxon>Sar</taxon>
        <taxon>Alveolata</taxon>
        <taxon>Apicomplexa</taxon>
        <taxon>Aconoidasida</taxon>
        <taxon>Haemosporida</taxon>
        <taxon>Plasmodiidae</taxon>
        <taxon>Plasmodium</taxon>
        <taxon>Plasmodium (Plasmodium)</taxon>
    </lineage>
</organism>
<sequence length="280" mass="32082">MEVDEYNRMKLLYDFYDMYNGLKSKNYQERNTACTNLLSNTANYNESIDDYYANHPDLYKKISYVKDLIEKVIKNSDTYCKQIKTFKIPLKFLEDEEKRKQEEADKIRKQLEAERQKQKAEEDERQRRQPEAELEAEGGKLQMPKTPDGQREIFNQGDPQLSVELGKLKGSVNLEAQQHSKVLPYRLGLDNSGILGDLQEGVFRQQDEDQSEEIVNKRGDEYANADGSLLRSLRLPSAITEVLGSVDPVPVVGVSGGMGALFLLFRVLKNNKLICLCLCL</sequence>